<dbReference type="CDD" id="cd00754">
    <property type="entry name" value="Ubl_MoaD"/>
    <property type="match status" value="1"/>
</dbReference>
<evidence type="ECO:0000313" key="3">
    <source>
        <dbReference type="Proteomes" id="UP001530315"/>
    </source>
</evidence>
<dbReference type="InterPro" id="IPR012675">
    <property type="entry name" value="Beta-grasp_dom_sf"/>
</dbReference>
<comment type="caution">
    <text evidence="2">The sequence shown here is derived from an EMBL/GenBank/DDBJ whole genome shotgun (WGS) entry which is preliminary data.</text>
</comment>
<dbReference type="AlphaFoldDB" id="A0ABD3QUB0"/>
<sequence length="93" mass="9886">MSSIVTVRVLFFASAREAAGGIASASIEVKNLEDANTKALRTTLAQLYPKLASLVLDEENITLALNEEYVPVGEVWKLKEGDTVALIPPISGG</sequence>
<dbReference type="PANTHER" id="PTHR33359">
    <property type="entry name" value="MOLYBDOPTERIN SYNTHASE SULFUR CARRIER SUBUNIT"/>
    <property type="match status" value="1"/>
</dbReference>
<dbReference type="Pfam" id="PF02597">
    <property type="entry name" value="ThiS"/>
    <property type="match status" value="1"/>
</dbReference>
<keyword evidence="3" id="KW-1185">Reference proteome</keyword>
<dbReference type="Gene3D" id="3.10.20.30">
    <property type="match status" value="1"/>
</dbReference>
<dbReference type="InterPro" id="IPR044672">
    <property type="entry name" value="MOCS2A"/>
</dbReference>
<dbReference type="EMBL" id="JALLAZ020000102">
    <property type="protein sequence ID" value="KAL3803950.1"/>
    <property type="molecule type" value="Genomic_DNA"/>
</dbReference>
<dbReference type="InterPro" id="IPR016155">
    <property type="entry name" value="Mopterin_synth/thiamin_S_b"/>
</dbReference>
<keyword evidence="1" id="KW-0547">Nucleotide-binding</keyword>
<evidence type="ECO:0008006" key="4">
    <source>
        <dbReference type="Google" id="ProtNLM"/>
    </source>
</evidence>
<dbReference type="InterPro" id="IPR003749">
    <property type="entry name" value="ThiS/MoaD-like"/>
</dbReference>
<name>A0ABD3QUB0_9STRA</name>
<evidence type="ECO:0000256" key="1">
    <source>
        <dbReference type="ARBA" id="ARBA00022741"/>
    </source>
</evidence>
<dbReference type="SUPFAM" id="SSF54285">
    <property type="entry name" value="MoaD/ThiS"/>
    <property type="match status" value="1"/>
</dbReference>
<accession>A0ABD3QUB0</accession>
<reference evidence="2 3" key="1">
    <citation type="submission" date="2024-10" db="EMBL/GenBank/DDBJ databases">
        <title>Updated reference genomes for cyclostephanoid diatoms.</title>
        <authorList>
            <person name="Roberts W.R."/>
            <person name="Alverson A.J."/>
        </authorList>
    </citation>
    <scope>NUCLEOTIDE SEQUENCE [LARGE SCALE GENOMIC DNA]</scope>
    <source>
        <strain evidence="2 3">AJA276-08</strain>
    </source>
</reference>
<protein>
    <recommendedName>
        <fullName evidence="4">Sulfur carrier protein MOCS2A</fullName>
    </recommendedName>
</protein>
<dbReference type="Proteomes" id="UP001530315">
    <property type="component" value="Unassembled WGS sequence"/>
</dbReference>
<dbReference type="PANTHER" id="PTHR33359:SF1">
    <property type="entry name" value="MOLYBDOPTERIN SYNTHASE SULFUR CARRIER SUBUNIT"/>
    <property type="match status" value="1"/>
</dbReference>
<organism evidence="2 3">
    <name type="scientific">Stephanodiscus triporus</name>
    <dbReference type="NCBI Taxonomy" id="2934178"/>
    <lineage>
        <taxon>Eukaryota</taxon>
        <taxon>Sar</taxon>
        <taxon>Stramenopiles</taxon>
        <taxon>Ochrophyta</taxon>
        <taxon>Bacillariophyta</taxon>
        <taxon>Coscinodiscophyceae</taxon>
        <taxon>Thalassiosirophycidae</taxon>
        <taxon>Stephanodiscales</taxon>
        <taxon>Stephanodiscaceae</taxon>
        <taxon>Stephanodiscus</taxon>
    </lineage>
</organism>
<gene>
    <name evidence="2" type="ORF">ACHAW5_001727</name>
</gene>
<dbReference type="GO" id="GO:0000166">
    <property type="term" value="F:nucleotide binding"/>
    <property type="evidence" value="ECO:0007669"/>
    <property type="project" value="UniProtKB-KW"/>
</dbReference>
<proteinExistence type="predicted"/>
<evidence type="ECO:0000313" key="2">
    <source>
        <dbReference type="EMBL" id="KAL3803950.1"/>
    </source>
</evidence>